<evidence type="ECO:0000256" key="1">
    <source>
        <dbReference type="SAM" id="Phobius"/>
    </source>
</evidence>
<evidence type="ECO:0008006" key="4">
    <source>
        <dbReference type="Google" id="ProtNLM"/>
    </source>
</evidence>
<gene>
    <name evidence="2" type="ORF">H9746_05310</name>
</gene>
<sequence length="95" mass="10747">MLMVKGISRRIVVVQPSDSDVFEQAIFIVKDKPPKTNDVMKEACNIAEQYLGKPHVKKYVRKRWTNLHLFLSGLAGAGIVSSLWILSTIYSIPLF</sequence>
<dbReference type="EMBL" id="DXIE01000032">
    <property type="protein sequence ID" value="HIV62238.1"/>
    <property type="molecule type" value="Genomic_DNA"/>
</dbReference>
<organism evidence="2 3">
    <name type="scientific">Candidatus Butyricicoccus avistercoris</name>
    <dbReference type="NCBI Taxonomy" id="2838518"/>
    <lineage>
        <taxon>Bacteria</taxon>
        <taxon>Bacillati</taxon>
        <taxon>Bacillota</taxon>
        <taxon>Clostridia</taxon>
        <taxon>Eubacteriales</taxon>
        <taxon>Butyricicoccaceae</taxon>
        <taxon>Butyricicoccus</taxon>
    </lineage>
</organism>
<proteinExistence type="predicted"/>
<evidence type="ECO:0000313" key="3">
    <source>
        <dbReference type="Proteomes" id="UP000886808"/>
    </source>
</evidence>
<feature type="transmembrane region" description="Helical" evidence="1">
    <location>
        <begin position="67"/>
        <end position="92"/>
    </location>
</feature>
<reference evidence="2" key="2">
    <citation type="submission" date="2021-04" db="EMBL/GenBank/DDBJ databases">
        <authorList>
            <person name="Gilroy R."/>
        </authorList>
    </citation>
    <scope>NUCLEOTIDE SEQUENCE</scope>
    <source>
        <strain evidence="2">CHK193-4272</strain>
    </source>
</reference>
<keyword evidence="1" id="KW-0812">Transmembrane</keyword>
<keyword evidence="1" id="KW-1133">Transmembrane helix</keyword>
<reference evidence="2" key="1">
    <citation type="journal article" date="2021" name="PeerJ">
        <title>Extensive microbial diversity within the chicken gut microbiome revealed by metagenomics and culture.</title>
        <authorList>
            <person name="Gilroy R."/>
            <person name="Ravi A."/>
            <person name="Getino M."/>
            <person name="Pursley I."/>
            <person name="Horton D.L."/>
            <person name="Alikhan N.F."/>
            <person name="Baker D."/>
            <person name="Gharbi K."/>
            <person name="Hall N."/>
            <person name="Watson M."/>
            <person name="Adriaenssens E.M."/>
            <person name="Foster-Nyarko E."/>
            <person name="Jarju S."/>
            <person name="Secka A."/>
            <person name="Antonio M."/>
            <person name="Oren A."/>
            <person name="Chaudhuri R.R."/>
            <person name="La Ragione R."/>
            <person name="Hildebrand F."/>
            <person name="Pallen M.J."/>
        </authorList>
    </citation>
    <scope>NUCLEOTIDE SEQUENCE</scope>
    <source>
        <strain evidence="2">CHK193-4272</strain>
    </source>
</reference>
<evidence type="ECO:0000313" key="2">
    <source>
        <dbReference type="EMBL" id="HIV62238.1"/>
    </source>
</evidence>
<keyword evidence="1" id="KW-0472">Membrane</keyword>
<name>A0A9D1PHH6_9FIRM</name>
<comment type="caution">
    <text evidence="2">The sequence shown here is derived from an EMBL/GenBank/DDBJ whole genome shotgun (WGS) entry which is preliminary data.</text>
</comment>
<accession>A0A9D1PHH6</accession>
<dbReference type="AlphaFoldDB" id="A0A9D1PHH6"/>
<protein>
    <recommendedName>
        <fullName evidence="4">Translation initiation factor 2</fullName>
    </recommendedName>
</protein>
<dbReference type="Proteomes" id="UP000886808">
    <property type="component" value="Unassembled WGS sequence"/>
</dbReference>